<dbReference type="AlphaFoldDB" id="A0AAF0PY18"/>
<accession>A0AAF0PY18</accession>
<proteinExistence type="predicted"/>
<dbReference type="PANTHER" id="PTHR46862">
    <property type="entry name" value="OS07G0661900 PROTEIN"/>
    <property type="match status" value="1"/>
</dbReference>
<keyword evidence="4" id="KW-1185">Reference proteome</keyword>
<evidence type="ECO:0000256" key="2">
    <source>
        <dbReference type="PROSITE-ProRule" id="PRU00708"/>
    </source>
</evidence>
<dbReference type="InterPro" id="IPR002885">
    <property type="entry name" value="PPR_rpt"/>
</dbReference>
<feature type="repeat" description="PPR" evidence="2">
    <location>
        <begin position="310"/>
        <end position="344"/>
    </location>
</feature>
<reference evidence="3" key="1">
    <citation type="submission" date="2023-08" db="EMBL/GenBank/DDBJ databases">
        <title>A de novo genome assembly of Solanum verrucosum Schlechtendal, a Mexican diploid species geographically isolated from the other diploid A-genome species in potato relatives.</title>
        <authorList>
            <person name="Hosaka K."/>
        </authorList>
    </citation>
    <scope>NUCLEOTIDE SEQUENCE</scope>
    <source>
        <tissue evidence="3">Young leaves</tissue>
    </source>
</reference>
<evidence type="ECO:0000313" key="3">
    <source>
        <dbReference type="EMBL" id="WMV11295.1"/>
    </source>
</evidence>
<feature type="repeat" description="PPR" evidence="2">
    <location>
        <begin position="205"/>
        <end position="239"/>
    </location>
</feature>
<evidence type="ECO:0000256" key="1">
    <source>
        <dbReference type="ARBA" id="ARBA00022737"/>
    </source>
</evidence>
<feature type="repeat" description="PPR" evidence="2">
    <location>
        <begin position="275"/>
        <end position="309"/>
    </location>
</feature>
<dbReference type="EMBL" id="CP133612">
    <property type="protein sequence ID" value="WMV11295.1"/>
    <property type="molecule type" value="Genomic_DNA"/>
</dbReference>
<evidence type="ECO:0000313" key="4">
    <source>
        <dbReference type="Proteomes" id="UP001234989"/>
    </source>
</evidence>
<feature type="repeat" description="PPR" evidence="2">
    <location>
        <begin position="170"/>
        <end position="204"/>
    </location>
</feature>
<evidence type="ECO:0008006" key="5">
    <source>
        <dbReference type="Google" id="ProtNLM"/>
    </source>
</evidence>
<dbReference type="Proteomes" id="UP001234989">
    <property type="component" value="Chromosome 1"/>
</dbReference>
<organism evidence="3 4">
    <name type="scientific">Solanum verrucosum</name>
    <dbReference type="NCBI Taxonomy" id="315347"/>
    <lineage>
        <taxon>Eukaryota</taxon>
        <taxon>Viridiplantae</taxon>
        <taxon>Streptophyta</taxon>
        <taxon>Embryophyta</taxon>
        <taxon>Tracheophyta</taxon>
        <taxon>Spermatophyta</taxon>
        <taxon>Magnoliopsida</taxon>
        <taxon>eudicotyledons</taxon>
        <taxon>Gunneridae</taxon>
        <taxon>Pentapetalae</taxon>
        <taxon>asterids</taxon>
        <taxon>lamiids</taxon>
        <taxon>Solanales</taxon>
        <taxon>Solanaceae</taxon>
        <taxon>Solanoideae</taxon>
        <taxon>Solaneae</taxon>
        <taxon>Solanum</taxon>
    </lineage>
</organism>
<dbReference type="Pfam" id="PF01535">
    <property type="entry name" value="PPR"/>
    <property type="match status" value="1"/>
</dbReference>
<keyword evidence="1" id="KW-0677">Repeat</keyword>
<dbReference type="PROSITE" id="PS51375">
    <property type="entry name" value="PPR"/>
    <property type="match status" value="5"/>
</dbReference>
<dbReference type="PANTHER" id="PTHR46862:SF3">
    <property type="entry name" value="OS07G0661900 PROTEIN"/>
    <property type="match status" value="1"/>
</dbReference>
<feature type="repeat" description="PPR" evidence="2">
    <location>
        <begin position="240"/>
        <end position="274"/>
    </location>
</feature>
<dbReference type="InterPro" id="IPR011990">
    <property type="entry name" value="TPR-like_helical_dom_sf"/>
</dbReference>
<gene>
    <name evidence="3" type="ORF">MTR67_004680</name>
</gene>
<dbReference type="NCBIfam" id="TIGR00756">
    <property type="entry name" value="PPR"/>
    <property type="match status" value="3"/>
</dbReference>
<protein>
    <recommendedName>
        <fullName evidence="5">Pentatricopeptide repeat-containing protein</fullName>
    </recommendedName>
</protein>
<dbReference type="Gene3D" id="1.25.40.10">
    <property type="entry name" value="Tetratricopeptide repeat domain"/>
    <property type="match status" value="2"/>
</dbReference>
<dbReference type="Pfam" id="PF13041">
    <property type="entry name" value="PPR_2"/>
    <property type="match status" value="1"/>
</dbReference>
<dbReference type="Pfam" id="PF13812">
    <property type="entry name" value="PPR_3"/>
    <property type="match status" value="1"/>
</dbReference>
<sequence>MGFVASDVLCCSTQTSILSNTIGRIHQYPLKGVIFLQKVAIFENRELGFRPLLAVSNVAVHQKGSAENQVNDKPRYKWVKIGSDVTEEQQRAILKLPPKMINRCKALMQQIICYSPEKGSVSLLLEAWVKSMKPDRADWLAVLKELDRLNHPMYLEVAELSLLAESFEANIRDYTKIIHGYAKHNRLKEAESVFLSMKSRGFTCDQVTLTALVHMYSKAGNLKLAEDTFEEMRLLGVPLDKRSFGSIIMAYVRAGKLGQGEALLKEMEEQEIYAGPEVYKALLRAYSMSGDSKGAQRVFDTIQLAGVIPDATICGLLMNAYIMAGQLSEACITFENMRIVGIEPNDKCITLLLAAYETENKLSKALDVLMDLERDGVVLGREASELLARWFKRLGVVGEVELVLRDYASNCALLN</sequence>
<name>A0AAF0PY18_SOLVR</name>